<accession>A0ABW0PE18</accession>
<evidence type="ECO:0008006" key="6">
    <source>
        <dbReference type="Google" id="ProtNLM"/>
    </source>
</evidence>
<evidence type="ECO:0000256" key="1">
    <source>
        <dbReference type="SAM" id="MobiDB-lite"/>
    </source>
</evidence>
<evidence type="ECO:0000313" key="4">
    <source>
        <dbReference type="EMBL" id="MFC5510884.1"/>
    </source>
</evidence>
<gene>
    <name evidence="4" type="ORF">ACFPOU_07080</name>
</gene>
<dbReference type="InterPro" id="IPR014262">
    <property type="entry name" value="HAF_rpt"/>
</dbReference>
<keyword evidence="3" id="KW-0732">Signal</keyword>
<sequence>MPAVSTRRQRMCFRFRWLRWLLLSPLLFCLHTSVFAQAAYTIVFGPENSSAAAIENGGRIAGQWAGHAFVWDGPRLRDIGTLGGPGSTALDLSDNGFVTGSADRADGSGAAFLYRGGTLRDIGQLGVSSSGAGVNASGEVAGTWVDAAGENHAFLYSGGLARDIGNLGANAAHASGINKAGDVVGSSFIAGFAAFHAFLYRDGSMRDLGTLGGPSSSAAAINDAGQIAGNSFVDDDVEHAFLYGDGVLRDIGSLGGLFTQARALNEAGHVVGFSTYADHVPGIDFSSAFVYRDGLMLDLNRLTERLGNWSVLDAVGINDAGQIAALACTELGDCRAVRLDPIPAIPEPQPAALWLAGIAGLGLAGVLRRRHRRPGKRAAGQMRAQRSISMCRMPSSS</sequence>
<dbReference type="Proteomes" id="UP001596031">
    <property type="component" value="Unassembled WGS sequence"/>
</dbReference>
<feature type="compositionally biased region" description="Polar residues" evidence="1">
    <location>
        <begin position="384"/>
        <end position="397"/>
    </location>
</feature>
<keyword evidence="2" id="KW-0472">Membrane</keyword>
<reference evidence="5" key="1">
    <citation type="journal article" date="2019" name="Int. J. Syst. Evol. Microbiol.">
        <title>The Global Catalogue of Microorganisms (GCM) 10K type strain sequencing project: providing services to taxonomists for standard genome sequencing and annotation.</title>
        <authorList>
            <consortium name="The Broad Institute Genomics Platform"/>
            <consortium name="The Broad Institute Genome Sequencing Center for Infectious Disease"/>
            <person name="Wu L."/>
            <person name="Ma J."/>
        </authorList>
    </citation>
    <scope>NUCLEOTIDE SEQUENCE [LARGE SCALE GENOMIC DNA]</scope>
    <source>
        <strain evidence="5">CCUG 38813</strain>
    </source>
</reference>
<evidence type="ECO:0000313" key="5">
    <source>
        <dbReference type="Proteomes" id="UP001596031"/>
    </source>
</evidence>
<feature type="transmembrane region" description="Helical" evidence="2">
    <location>
        <begin position="351"/>
        <end position="367"/>
    </location>
</feature>
<organism evidence="4 5">
    <name type="scientific">Massilia jejuensis</name>
    <dbReference type="NCBI Taxonomy" id="648894"/>
    <lineage>
        <taxon>Bacteria</taxon>
        <taxon>Pseudomonadati</taxon>
        <taxon>Pseudomonadota</taxon>
        <taxon>Betaproteobacteria</taxon>
        <taxon>Burkholderiales</taxon>
        <taxon>Oxalobacteraceae</taxon>
        <taxon>Telluria group</taxon>
        <taxon>Massilia</taxon>
    </lineage>
</organism>
<feature type="chain" id="PRO_5045614126" description="Secreted protein with PEP-CTERM sorting signal" evidence="3">
    <location>
        <begin position="39"/>
        <end position="397"/>
    </location>
</feature>
<evidence type="ECO:0000256" key="2">
    <source>
        <dbReference type="SAM" id="Phobius"/>
    </source>
</evidence>
<dbReference type="EMBL" id="JBHSMS010000023">
    <property type="protein sequence ID" value="MFC5510884.1"/>
    <property type="molecule type" value="Genomic_DNA"/>
</dbReference>
<keyword evidence="5" id="KW-1185">Reference proteome</keyword>
<comment type="caution">
    <text evidence="4">The sequence shown here is derived from an EMBL/GenBank/DDBJ whole genome shotgun (WGS) entry which is preliminary data.</text>
</comment>
<keyword evidence="2" id="KW-1133">Transmembrane helix</keyword>
<keyword evidence="2" id="KW-0812">Transmembrane</keyword>
<protein>
    <recommendedName>
        <fullName evidence="6">Secreted protein with PEP-CTERM sorting signal</fullName>
    </recommendedName>
</protein>
<evidence type="ECO:0000256" key="3">
    <source>
        <dbReference type="SAM" id="SignalP"/>
    </source>
</evidence>
<proteinExistence type="predicted"/>
<dbReference type="NCBIfam" id="TIGR02913">
    <property type="entry name" value="HAF_rpt"/>
    <property type="match status" value="4"/>
</dbReference>
<name>A0ABW0PE18_9BURK</name>
<feature type="region of interest" description="Disordered" evidence="1">
    <location>
        <begin position="374"/>
        <end position="397"/>
    </location>
</feature>
<dbReference type="RefSeq" id="WP_379718716.1">
    <property type="nucleotide sequence ID" value="NZ_JBHSMS010000023.1"/>
</dbReference>
<feature type="signal peptide" evidence="3">
    <location>
        <begin position="1"/>
        <end position="38"/>
    </location>
</feature>